<dbReference type="RefSeq" id="XP_038783286.1">
    <property type="nucleotide sequence ID" value="XM_038933941.1"/>
</dbReference>
<dbReference type="Gene3D" id="2.60.120.330">
    <property type="entry name" value="B-lactam Antibiotic, Isopenicillin N Synthase, Chain"/>
    <property type="match status" value="1"/>
</dbReference>
<dbReference type="AlphaFoldDB" id="A0A8H7AWJ6"/>
<dbReference type="Pfam" id="PF14226">
    <property type="entry name" value="DIOX_N"/>
    <property type="match status" value="1"/>
</dbReference>
<evidence type="ECO:0000313" key="3">
    <source>
        <dbReference type="Proteomes" id="UP000596902"/>
    </source>
</evidence>
<protein>
    <recommendedName>
        <fullName evidence="1">Non-haem dioxygenase N-terminal domain-containing protein</fullName>
    </recommendedName>
</protein>
<name>A0A8H7AWJ6_9PLEO</name>
<reference evidence="2" key="2">
    <citation type="submission" date="2020-08" db="EMBL/GenBank/DDBJ databases">
        <title>Draft Genome Sequence of Cumin Blight Pathogen Alternaria burnsii.</title>
        <authorList>
            <person name="Feng Z."/>
        </authorList>
    </citation>
    <scope>NUCLEOTIDE SEQUENCE</scope>
    <source>
        <strain evidence="2">CBS107.38</strain>
    </source>
</reference>
<accession>A0A8H7AWJ6</accession>
<dbReference type="GeneID" id="62207119"/>
<keyword evidence="3" id="KW-1185">Reference proteome</keyword>
<feature type="domain" description="Non-haem dioxygenase N-terminal" evidence="1">
    <location>
        <begin position="12"/>
        <end position="58"/>
    </location>
</feature>
<comment type="caution">
    <text evidence="2">The sequence shown here is derived from an EMBL/GenBank/DDBJ whole genome shotgun (WGS) entry which is preliminary data.</text>
</comment>
<gene>
    <name evidence="2" type="ORF">GT037_008894</name>
</gene>
<dbReference type="Proteomes" id="UP000596902">
    <property type="component" value="Unassembled WGS sequence"/>
</dbReference>
<evidence type="ECO:0000313" key="2">
    <source>
        <dbReference type="EMBL" id="KAF7672943.1"/>
    </source>
</evidence>
<sequence length="62" mass="6900">MSPSDASLELHTIDFSTWTFSNKREIYDRVVAQVCGAARQYGFFHVHGHGIPVSLPHGLVSE</sequence>
<evidence type="ECO:0000259" key="1">
    <source>
        <dbReference type="Pfam" id="PF14226"/>
    </source>
</evidence>
<reference evidence="2" key="1">
    <citation type="submission" date="2020-01" db="EMBL/GenBank/DDBJ databases">
        <authorList>
            <person name="Feng Z.H.Z."/>
        </authorList>
    </citation>
    <scope>NUCLEOTIDE SEQUENCE</scope>
    <source>
        <strain evidence="2">CBS107.38</strain>
    </source>
</reference>
<organism evidence="2 3">
    <name type="scientific">Alternaria burnsii</name>
    <dbReference type="NCBI Taxonomy" id="1187904"/>
    <lineage>
        <taxon>Eukaryota</taxon>
        <taxon>Fungi</taxon>
        <taxon>Dikarya</taxon>
        <taxon>Ascomycota</taxon>
        <taxon>Pezizomycotina</taxon>
        <taxon>Dothideomycetes</taxon>
        <taxon>Pleosporomycetidae</taxon>
        <taxon>Pleosporales</taxon>
        <taxon>Pleosporineae</taxon>
        <taxon>Pleosporaceae</taxon>
        <taxon>Alternaria</taxon>
        <taxon>Alternaria sect. Alternaria</taxon>
    </lineage>
</organism>
<dbReference type="SUPFAM" id="SSF51197">
    <property type="entry name" value="Clavaminate synthase-like"/>
    <property type="match status" value="1"/>
</dbReference>
<dbReference type="InterPro" id="IPR027443">
    <property type="entry name" value="IPNS-like_sf"/>
</dbReference>
<proteinExistence type="predicted"/>
<dbReference type="InterPro" id="IPR026992">
    <property type="entry name" value="DIOX_N"/>
</dbReference>
<dbReference type="EMBL" id="JAAABM010000014">
    <property type="protein sequence ID" value="KAF7672943.1"/>
    <property type="molecule type" value="Genomic_DNA"/>
</dbReference>